<dbReference type="SUPFAM" id="SSF140990">
    <property type="entry name" value="FtsH protease domain-like"/>
    <property type="match status" value="1"/>
</dbReference>
<evidence type="ECO:0000313" key="3">
    <source>
        <dbReference type="Proteomes" id="UP000265520"/>
    </source>
</evidence>
<comment type="caution">
    <text evidence="2">The sequence shown here is derived from an EMBL/GenBank/DDBJ whole genome shotgun (WGS) entry which is preliminary data.</text>
</comment>
<evidence type="ECO:0000313" key="2">
    <source>
        <dbReference type="EMBL" id="MCH97878.1"/>
    </source>
</evidence>
<dbReference type="Gene3D" id="1.20.58.760">
    <property type="entry name" value="Peptidase M41"/>
    <property type="match status" value="1"/>
</dbReference>
<organism evidence="2 3">
    <name type="scientific">Trifolium medium</name>
    <dbReference type="NCBI Taxonomy" id="97028"/>
    <lineage>
        <taxon>Eukaryota</taxon>
        <taxon>Viridiplantae</taxon>
        <taxon>Streptophyta</taxon>
        <taxon>Embryophyta</taxon>
        <taxon>Tracheophyta</taxon>
        <taxon>Spermatophyta</taxon>
        <taxon>Magnoliopsida</taxon>
        <taxon>eudicotyledons</taxon>
        <taxon>Gunneridae</taxon>
        <taxon>Pentapetalae</taxon>
        <taxon>rosids</taxon>
        <taxon>fabids</taxon>
        <taxon>Fabales</taxon>
        <taxon>Fabaceae</taxon>
        <taxon>Papilionoideae</taxon>
        <taxon>50 kb inversion clade</taxon>
        <taxon>NPAAA clade</taxon>
        <taxon>Hologalegina</taxon>
        <taxon>IRL clade</taxon>
        <taxon>Trifolieae</taxon>
        <taxon>Trifolium</taxon>
    </lineage>
</organism>
<dbReference type="EMBL" id="LXQA010036142">
    <property type="protein sequence ID" value="MCH97878.1"/>
    <property type="molecule type" value="Genomic_DNA"/>
</dbReference>
<dbReference type="PANTHER" id="PTHR31791:SF37">
    <property type="entry name" value="A_TM021B04.7 PROTEIN"/>
    <property type="match status" value="1"/>
</dbReference>
<feature type="coiled-coil region" evidence="1">
    <location>
        <begin position="8"/>
        <end position="102"/>
    </location>
</feature>
<dbReference type="PANTHER" id="PTHR31791">
    <property type="entry name" value="FRIGIDA-LIKE PROTEIN 3-RELATED"/>
    <property type="match status" value="1"/>
</dbReference>
<feature type="non-terminal residue" evidence="2">
    <location>
        <position position="265"/>
    </location>
</feature>
<dbReference type="GO" id="GO:0004222">
    <property type="term" value="F:metalloendopeptidase activity"/>
    <property type="evidence" value="ECO:0007669"/>
    <property type="project" value="InterPro"/>
</dbReference>
<dbReference type="Proteomes" id="UP000265520">
    <property type="component" value="Unassembled WGS sequence"/>
</dbReference>
<dbReference type="InterPro" id="IPR037219">
    <property type="entry name" value="Peptidase_M41-like"/>
</dbReference>
<dbReference type="GO" id="GO:0006508">
    <property type="term" value="P:proteolysis"/>
    <property type="evidence" value="ECO:0007669"/>
    <property type="project" value="InterPro"/>
</dbReference>
<protein>
    <submittedName>
        <fullName evidence="2">Frigida-LIKE protein</fullName>
    </submittedName>
</protein>
<dbReference type="AlphaFoldDB" id="A0A392NFM0"/>
<sequence>MEEFLSKDEEFKSQVKEFESKQEELKSQKKQFENQVESRLKGLESKEKQFKEQMKEFLSKDEEFKGQMKEFESKQEELRSQKKQFENQVEDFKLKEKQFEGRWKELELKENKFKVKASEATETFIRDSKQQFDGSVTNYSVILFLRQNPNLYTTVIHESSRCIASYYLPYHPNPKMISIMPTNEEVAKYNWSLDEYHATKGYCKSRMAVCLSGRAAESFVLGTDYKTNGSEWEATEMADKGWHGTDASADSYPIQKHYKDRGGYS</sequence>
<reference evidence="2 3" key="1">
    <citation type="journal article" date="2018" name="Front. Plant Sci.">
        <title>Red Clover (Trifolium pratense) and Zigzag Clover (T. medium) - A Picture of Genomic Similarities and Differences.</title>
        <authorList>
            <person name="Dluhosova J."/>
            <person name="Istvanek J."/>
            <person name="Nedelnik J."/>
            <person name="Repkova J."/>
        </authorList>
    </citation>
    <scope>NUCLEOTIDE SEQUENCE [LARGE SCALE GENOMIC DNA]</scope>
    <source>
        <strain evidence="3">cv. 10/8</strain>
        <tissue evidence="2">Leaf</tissue>
    </source>
</reference>
<dbReference type="GO" id="GO:0004176">
    <property type="term" value="F:ATP-dependent peptidase activity"/>
    <property type="evidence" value="ECO:0007669"/>
    <property type="project" value="InterPro"/>
</dbReference>
<accession>A0A392NFM0</accession>
<keyword evidence="3" id="KW-1185">Reference proteome</keyword>
<dbReference type="GO" id="GO:0005524">
    <property type="term" value="F:ATP binding"/>
    <property type="evidence" value="ECO:0007669"/>
    <property type="project" value="InterPro"/>
</dbReference>
<evidence type="ECO:0000256" key="1">
    <source>
        <dbReference type="SAM" id="Coils"/>
    </source>
</evidence>
<gene>
    <name evidence="2" type="ORF">A2U01_0018875</name>
</gene>
<proteinExistence type="predicted"/>
<name>A0A392NFM0_9FABA</name>
<keyword evidence="1" id="KW-0175">Coiled coil</keyword>